<dbReference type="Proteomes" id="UP000004295">
    <property type="component" value="Unassembled WGS sequence"/>
</dbReference>
<feature type="region of interest" description="Disordered" evidence="1">
    <location>
        <begin position="1"/>
        <end position="21"/>
    </location>
</feature>
<keyword evidence="3" id="KW-1185">Reference proteome</keyword>
<dbReference type="EMBL" id="ACNN01000020">
    <property type="protein sequence ID" value="EEN82818.1"/>
    <property type="molecule type" value="Genomic_DNA"/>
</dbReference>
<name>C3JB11_POREA</name>
<gene>
    <name evidence="2" type="ORF">POREN0001_0402</name>
</gene>
<reference evidence="2 3" key="1">
    <citation type="submission" date="2009-04" db="EMBL/GenBank/DDBJ databases">
        <authorList>
            <person name="Sebastian Y."/>
            <person name="Madupu R."/>
            <person name="Durkin A.S."/>
            <person name="Torralba M."/>
            <person name="Methe B."/>
            <person name="Sutton G.G."/>
            <person name="Strausberg R.L."/>
            <person name="Nelson K.E."/>
        </authorList>
    </citation>
    <scope>NUCLEOTIDE SEQUENCE [LARGE SCALE GENOMIC DNA]</scope>
    <source>
        <strain evidence="3">ATCC 35406 / BCRC 14492 / JCM 8526 / NCTC 13058 / HG 370</strain>
    </source>
</reference>
<evidence type="ECO:0000256" key="1">
    <source>
        <dbReference type="SAM" id="MobiDB-lite"/>
    </source>
</evidence>
<accession>C3JB11</accession>
<comment type="caution">
    <text evidence="2">The sequence shown here is derived from an EMBL/GenBank/DDBJ whole genome shotgun (WGS) entry which is preliminary data.</text>
</comment>
<dbReference type="AlphaFoldDB" id="C3JB11"/>
<evidence type="ECO:0000313" key="2">
    <source>
        <dbReference type="EMBL" id="EEN82818.1"/>
    </source>
</evidence>
<protein>
    <submittedName>
        <fullName evidence="2">Uncharacterized protein</fullName>
    </submittedName>
</protein>
<organism evidence="2 3">
    <name type="scientific">Porphyromonas endodontalis (strain ATCC 35406 / DSM 24491 / JCM 8526 / CCUG 16442 / BCRC 14492 / NCTC 13058 / HG 370)</name>
    <name type="common">Bacteroides endodontalis</name>
    <dbReference type="NCBI Taxonomy" id="553175"/>
    <lineage>
        <taxon>Bacteria</taxon>
        <taxon>Pseudomonadati</taxon>
        <taxon>Bacteroidota</taxon>
        <taxon>Bacteroidia</taxon>
        <taxon>Bacteroidales</taxon>
        <taxon>Porphyromonadaceae</taxon>
        <taxon>Porphyromonas</taxon>
    </lineage>
</organism>
<evidence type="ECO:0000313" key="3">
    <source>
        <dbReference type="Proteomes" id="UP000004295"/>
    </source>
</evidence>
<sequence>MEVECPKSPKRQSNRTAKGFSEVPLEAEKTLSLSLYNKREYALIST</sequence>
<proteinExistence type="predicted"/>